<dbReference type="Proteomes" id="UP001391051">
    <property type="component" value="Unassembled WGS sequence"/>
</dbReference>
<dbReference type="InterPro" id="IPR050282">
    <property type="entry name" value="Cycloisomerase_2"/>
</dbReference>
<comment type="similarity">
    <text evidence="1">Belongs to the cycloisomerase 2 family.</text>
</comment>
<proteinExistence type="inferred from homology"/>
<dbReference type="Gene3D" id="2.130.10.10">
    <property type="entry name" value="YVTN repeat-like/Quinoprotein amine dehydrogenase"/>
    <property type="match status" value="1"/>
</dbReference>
<dbReference type="InterPro" id="IPR015943">
    <property type="entry name" value="WD40/YVTN_repeat-like_dom_sf"/>
</dbReference>
<dbReference type="RefSeq" id="XP_066704579.1">
    <property type="nucleotide sequence ID" value="XM_066839515.1"/>
</dbReference>
<evidence type="ECO:0000256" key="1">
    <source>
        <dbReference type="ARBA" id="ARBA00005564"/>
    </source>
</evidence>
<dbReference type="GeneID" id="92072577"/>
<evidence type="ECO:0008006" key="4">
    <source>
        <dbReference type="Google" id="ProtNLM"/>
    </source>
</evidence>
<name>A0ABR1QR97_9PEZI</name>
<evidence type="ECO:0000313" key="3">
    <source>
        <dbReference type="Proteomes" id="UP001391051"/>
    </source>
</evidence>
<comment type="caution">
    <text evidence="2">The sequence shown here is derived from an EMBL/GenBank/DDBJ whole genome shotgun (WGS) entry which is preliminary data.</text>
</comment>
<sequence>MLLSLVALWTPAITAAIHYLLVGTFSTNSIYTLSFDDETNQLTGLANMSTPVGSSWLTLSKDKRTLYGTAWDVQPAAFVSYAVEDEGLTLTHQATVLAGGGCTGSAIFVLSAADPPYTVYGNLYYRDARCGTVFSTDPSTGALVGGGGGDTGIVQNYTYELPGSAVHGMTWSPAIANVVYSADTGGNAIWTHSRDKDTGALTPVDKLVLPVDEQGGHCGPRHIAVHRQGLYMYVVCEASSKIIQLWLDSDEFMTPHATDNEWPLLRSGDDAADFWADEVLMSASGDFMWASNRARDSSRQGYVSVFALRFDGEVAAQMFLQETATSGGFANAIAPSPFDDRVAALTENVTGSVEIWRMADDNQSASVVAHLDIPDGGGCCANVVWYS</sequence>
<dbReference type="EMBL" id="JAQQWE010000002">
    <property type="protein sequence ID" value="KAK7962468.1"/>
    <property type="molecule type" value="Genomic_DNA"/>
</dbReference>
<keyword evidence="3" id="KW-1185">Reference proteome</keyword>
<reference evidence="2 3" key="1">
    <citation type="submission" date="2023-01" db="EMBL/GenBank/DDBJ databases">
        <title>Analysis of 21 Apiospora genomes using comparative genomics revels a genus with tremendous synthesis potential of carbohydrate active enzymes and secondary metabolites.</title>
        <authorList>
            <person name="Sorensen T."/>
        </authorList>
    </citation>
    <scope>NUCLEOTIDE SEQUENCE [LARGE SCALE GENOMIC DNA]</scope>
    <source>
        <strain evidence="2 3">CBS 24483</strain>
    </source>
</reference>
<evidence type="ECO:0000313" key="2">
    <source>
        <dbReference type="EMBL" id="KAK7962468.1"/>
    </source>
</evidence>
<dbReference type="Pfam" id="PF10282">
    <property type="entry name" value="Lactonase"/>
    <property type="match status" value="2"/>
</dbReference>
<gene>
    <name evidence="2" type="ORF">PG986_003293</name>
</gene>
<organism evidence="2 3">
    <name type="scientific">Apiospora aurea</name>
    <dbReference type="NCBI Taxonomy" id="335848"/>
    <lineage>
        <taxon>Eukaryota</taxon>
        <taxon>Fungi</taxon>
        <taxon>Dikarya</taxon>
        <taxon>Ascomycota</taxon>
        <taxon>Pezizomycotina</taxon>
        <taxon>Sordariomycetes</taxon>
        <taxon>Xylariomycetidae</taxon>
        <taxon>Amphisphaeriales</taxon>
        <taxon>Apiosporaceae</taxon>
        <taxon>Apiospora</taxon>
    </lineage>
</organism>
<accession>A0ABR1QR97</accession>
<dbReference type="PANTHER" id="PTHR30344">
    <property type="entry name" value="6-PHOSPHOGLUCONOLACTONASE-RELATED"/>
    <property type="match status" value="1"/>
</dbReference>
<dbReference type="InterPro" id="IPR019405">
    <property type="entry name" value="Lactonase_7-beta_prop"/>
</dbReference>
<protein>
    <recommendedName>
        <fullName evidence="4">Carboxy-cis,cis-muconate cyclase</fullName>
    </recommendedName>
</protein>
<dbReference type="SUPFAM" id="SSF75011">
    <property type="entry name" value="3-carboxy-cis,cis-mucoante lactonizing enzyme"/>
    <property type="match status" value="1"/>
</dbReference>
<dbReference type="PANTHER" id="PTHR30344:SF4">
    <property type="entry name" value="CYCLASE, PUTATIVE (AFU_ORTHOLOGUE AFUA_6G11580)-RELATED"/>
    <property type="match status" value="1"/>
</dbReference>